<reference evidence="2 3" key="1">
    <citation type="journal article" date="2012" name="Nature">
        <title>Repeated polyploidization of Gossypium genomes and the evolution of spinnable cotton fibres.</title>
        <authorList>
            <person name="Paterson A.H."/>
            <person name="Wendel J.F."/>
            <person name="Gundlach H."/>
            <person name="Guo H."/>
            <person name="Jenkins J."/>
            <person name="Jin D."/>
            <person name="Llewellyn D."/>
            <person name="Showmaker K.C."/>
            <person name="Shu S."/>
            <person name="Udall J."/>
            <person name="Yoo M.J."/>
            <person name="Byers R."/>
            <person name="Chen W."/>
            <person name="Doron-Faigenboim A."/>
            <person name="Duke M.V."/>
            <person name="Gong L."/>
            <person name="Grimwood J."/>
            <person name="Grover C."/>
            <person name="Grupp K."/>
            <person name="Hu G."/>
            <person name="Lee T.H."/>
            <person name="Li J."/>
            <person name="Lin L."/>
            <person name="Liu T."/>
            <person name="Marler B.S."/>
            <person name="Page J.T."/>
            <person name="Roberts A.W."/>
            <person name="Romanel E."/>
            <person name="Sanders W.S."/>
            <person name="Szadkowski E."/>
            <person name="Tan X."/>
            <person name="Tang H."/>
            <person name="Xu C."/>
            <person name="Wang J."/>
            <person name="Wang Z."/>
            <person name="Zhang D."/>
            <person name="Zhang L."/>
            <person name="Ashrafi H."/>
            <person name="Bedon F."/>
            <person name="Bowers J.E."/>
            <person name="Brubaker C.L."/>
            <person name="Chee P.W."/>
            <person name="Das S."/>
            <person name="Gingle A.R."/>
            <person name="Haigler C.H."/>
            <person name="Harker D."/>
            <person name="Hoffmann L.V."/>
            <person name="Hovav R."/>
            <person name="Jones D.C."/>
            <person name="Lemke C."/>
            <person name="Mansoor S."/>
            <person name="ur Rahman M."/>
            <person name="Rainville L.N."/>
            <person name="Rambani A."/>
            <person name="Reddy U.K."/>
            <person name="Rong J.K."/>
            <person name="Saranga Y."/>
            <person name="Scheffler B.E."/>
            <person name="Scheffler J.A."/>
            <person name="Stelly D.M."/>
            <person name="Triplett B.A."/>
            <person name="Van Deynze A."/>
            <person name="Vaslin M.F."/>
            <person name="Waghmare V.N."/>
            <person name="Walford S.A."/>
            <person name="Wright R.J."/>
            <person name="Zaki E.A."/>
            <person name="Zhang T."/>
            <person name="Dennis E.S."/>
            <person name="Mayer K.F."/>
            <person name="Peterson D.G."/>
            <person name="Rokhsar D.S."/>
            <person name="Wang X."/>
            <person name="Schmutz J."/>
        </authorList>
    </citation>
    <scope>NUCLEOTIDE SEQUENCE [LARGE SCALE GENOMIC DNA]</scope>
</reference>
<dbReference type="AlphaFoldDB" id="A0A0D2QRB0"/>
<dbReference type="Gramene" id="KJB22249">
    <property type="protein sequence ID" value="KJB22249"/>
    <property type="gene ID" value="B456_004G037000"/>
</dbReference>
<proteinExistence type="predicted"/>
<sequence length="283" mass="31791">MTDPWFNFMPPSSNYTSSSSSSTVPTQNHPNPSSQPRTIFNKSQIPHHHPLKEALPFINYLSLTSQQQQESIKEPSSSSMEEEDKSIISLFPTIVDDGDDGYDYDEDDDDDGGVTVELHIGLPNPSSDLKSRASSPSKDMTADKLQRNPVSAGAASGNSTTPLSKGQYWIPTPSQILVGPTQFSCPLCCKTFNRYNNLQICIFIMHTYIHTCIHVCMYVYMDRADAYVGTWISIQKRTRLSKRSPTNRHAKATMLLLFTWLQAQHRQPKSQALKRFQNPSNAL</sequence>
<feature type="region of interest" description="Disordered" evidence="1">
    <location>
        <begin position="1"/>
        <end position="48"/>
    </location>
</feature>
<accession>A0A0D2QRB0</accession>
<feature type="compositionally biased region" description="Low complexity" evidence="1">
    <location>
        <begin position="10"/>
        <end position="26"/>
    </location>
</feature>
<dbReference type="PANTHER" id="PTHR45878">
    <property type="entry name" value="ZINC FINGER PROTEIN WIP2"/>
    <property type="match status" value="1"/>
</dbReference>
<evidence type="ECO:0000313" key="3">
    <source>
        <dbReference type="Proteomes" id="UP000032304"/>
    </source>
</evidence>
<name>A0A0D2QRB0_GOSRA</name>
<feature type="region of interest" description="Disordered" evidence="1">
    <location>
        <begin position="93"/>
        <end position="164"/>
    </location>
</feature>
<gene>
    <name evidence="2" type="ORF">B456_004G037000</name>
</gene>
<dbReference type="Proteomes" id="UP000032304">
    <property type="component" value="Chromosome 4"/>
</dbReference>
<feature type="compositionally biased region" description="Polar residues" evidence="1">
    <location>
        <begin position="27"/>
        <end position="44"/>
    </location>
</feature>
<evidence type="ECO:0000313" key="2">
    <source>
        <dbReference type="EMBL" id="KJB22249.1"/>
    </source>
</evidence>
<evidence type="ECO:0008006" key="4">
    <source>
        <dbReference type="Google" id="ProtNLM"/>
    </source>
</evidence>
<dbReference type="EMBL" id="CM001743">
    <property type="protein sequence ID" value="KJB22249.1"/>
    <property type="molecule type" value="Genomic_DNA"/>
</dbReference>
<keyword evidence="3" id="KW-1185">Reference proteome</keyword>
<feature type="compositionally biased region" description="Acidic residues" evidence="1">
    <location>
        <begin position="96"/>
        <end position="112"/>
    </location>
</feature>
<dbReference type="PANTHER" id="PTHR45878:SF1">
    <property type="entry name" value="ZINC FINGER PROTEIN WIP2"/>
    <property type="match status" value="1"/>
</dbReference>
<dbReference type="InterPro" id="IPR043584">
    <property type="entry name" value="WIP1/2/3/4/5/6"/>
</dbReference>
<organism evidence="2 3">
    <name type="scientific">Gossypium raimondii</name>
    <name type="common">Peruvian cotton</name>
    <name type="synonym">Gossypium klotzschianum subsp. raimondii</name>
    <dbReference type="NCBI Taxonomy" id="29730"/>
    <lineage>
        <taxon>Eukaryota</taxon>
        <taxon>Viridiplantae</taxon>
        <taxon>Streptophyta</taxon>
        <taxon>Embryophyta</taxon>
        <taxon>Tracheophyta</taxon>
        <taxon>Spermatophyta</taxon>
        <taxon>Magnoliopsida</taxon>
        <taxon>eudicotyledons</taxon>
        <taxon>Gunneridae</taxon>
        <taxon>Pentapetalae</taxon>
        <taxon>rosids</taxon>
        <taxon>malvids</taxon>
        <taxon>Malvales</taxon>
        <taxon>Malvaceae</taxon>
        <taxon>Malvoideae</taxon>
        <taxon>Gossypium</taxon>
    </lineage>
</organism>
<feature type="compositionally biased region" description="Polar residues" evidence="1">
    <location>
        <begin position="124"/>
        <end position="138"/>
    </location>
</feature>
<dbReference type="GO" id="GO:0003700">
    <property type="term" value="F:DNA-binding transcription factor activity"/>
    <property type="evidence" value="ECO:0007669"/>
    <property type="project" value="InterPro"/>
</dbReference>
<dbReference type="GO" id="GO:0005634">
    <property type="term" value="C:nucleus"/>
    <property type="evidence" value="ECO:0007669"/>
    <property type="project" value="TreeGrafter"/>
</dbReference>
<protein>
    <recommendedName>
        <fullName evidence="4">C2H2-type domain-containing protein</fullName>
    </recommendedName>
</protein>
<evidence type="ECO:0000256" key="1">
    <source>
        <dbReference type="SAM" id="MobiDB-lite"/>
    </source>
</evidence>